<dbReference type="AlphaFoldDB" id="U6KPG5"/>
<reference evidence="2" key="2">
    <citation type="submission" date="2013-10" db="EMBL/GenBank/DDBJ databases">
        <authorList>
            <person name="Aslett M."/>
        </authorList>
    </citation>
    <scope>NUCLEOTIDE SEQUENCE [LARGE SCALE GENOMIC DNA]</scope>
    <source>
        <strain evidence="2">Houghton</strain>
    </source>
</reference>
<dbReference type="EMBL" id="HG674806">
    <property type="protein sequence ID" value="CDJ39987.1"/>
    <property type="molecule type" value="Genomic_DNA"/>
</dbReference>
<dbReference type="RefSeq" id="XP_013230740.1">
    <property type="nucleotide sequence ID" value="XM_013375286.1"/>
</dbReference>
<dbReference type="Gene3D" id="3.40.1350.100">
    <property type="match status" value="1"/>
</dbReference>
<name>U6KPG5_EIMTE</name>
<evidence type="ECO:0000256" key="1">
    <source>
        <dbReference type="SAM" id="MobiDB-lite"/>
    </source>
</evidence>
<dbReference type="OrthoDB" id="10630349at2759"/>
<dbReference type="VEuPathDB" id="ToxoDB:ETH_00016070"/>
<feature type="region of interest" description="Disordered" evidence="1">
    <location>
        <begin position="47"/>
        <end position="67"/>
    </location>
</feature>
<sequence length="154" mass="16679">MDARKLGSSVAVPLFYRPGLSVQRRGRAVLPLCFELRDLIRTWAAASSSSSSSSSSEGGSGSSSGEDGQVMVLDLLDLLLRAALQQQASPTRTDSALAQQRQQQQQQQQQQESLAELIDSGLWGLVPSSEALQQVQMMRARGVRKAQLHLSPDD</sequence>
<dbReference type="Proteomes" id="UP000030747">
    <property type="component" value="Unassembled WGS sequence"/>
</dbReference>
<feature type="compositionally biased region" description="Low complexity" evidence="1">
    <location>
        <begin position="99"/>
        <end position="111"/>
    </location>
</feature>
<protein>
    <submittedName>
        <fullName evidence="2">Uncharacterized protein</fullName>
    </submittedName>
</protein>
<dbReference type="GeneID" id="25252368"/>
<organism evidence="2 3">
    <name type="scientific">Eimeria tenella</name>
    <name type="common">Coccidian parasite</name>
    <dbReference type="NCBI Taxonomy" id="5802"/>
    <lineage>
        <taxon>Eukaryota</taxon>
        <taxon>Sar</taxon>
        <taxon>Alveolata</taxon>
        <taxon>Apicomplexa</taxon>
        <taxon>Conoidasida</taxon>
        <taxon>Coccidia</taxon>
        <taxon>Eucoccidiorida</taxon>
        <taxon>Eimeriorina</taxon>
        <taxon>Eimeriidae</taxon>
        <taxon>Eimeria</taxon>
    </lineage>
</organism>
<evidence type="ECO:0000313" key="2">
    <source>
        <dbReference type="EMBL" id="CDJ39987.1"/>
    </source>
</evidence>
<feature type="compositionally biased region" description="Low complexity" evidence="1">
    <location>
        <begin position="47"/>
        <end position="57"/>
    </location>
</feature>
<keyword evidence="3" id="KW-1185">Reference proteome</keyword>
<accession>U6KPG5</accession>
<dbReference type="VEuPathDB" id="ToxoDB:ETH2_1022900"/>
<gene>
    <name evidence="2" type="ORF">ETH_00016070</name>
</gene>
<feature type="region of interest" description="Disordered" evidence="1">
    <location>
        <begin position="90"/>
        <end position="111"/>
    </location>
</feature>
<proteinExistence type="predicted"/>
<evidence type="ECO:0000313" key="3">
    <source>
        <dbReference type="Proteomes" id="UP000030747"/>
    </source>
</evidence>
<reference evidence="2" key="1">
    <citation type="submission" date="2013-10" db="EMBL/GenBank/DDBJ databases">
        <title>Genomic analysis of the causative agents of coccidiosis in chickens.</title>
        <authorList>
            <person name="Reid A.J."/>
            <person name="Blake D."/>
            <person name="Billington K."/>
            <person name="Browne H."/>
            <person name="Dunn M."/>
            <person name="Hung S."/>
            <person name="Kawahara F."/>
            <person name="Miranda-Saavedra D."/>
            <person name="Mourier T."/>
            <person name="Nagra H."/>
            <person name="Otto T.D."/>
            <person name="Rawlings N."/>
            <person name="Sanchez A."/>
            <person name="Sanders M."/>
            <person name="Subramaniam C."/>
            <person name="Tay Y."/>
            <person name="Dear P."/>
            <person name="Doerig C."/>
            <person name="Gruber A."/>
            <person name="Parkinson J."/>
            <person name="Shirley M."/>
            <person name="Wan K.L."/>
            <person name="Berriman M."/>
            <person name="Tomley F."/>
            <person name="Pain A."/>
        </authorList>
    </citation>
    <scope>NUCLEOTIDE SEQUENCE [LARGE SCALE GENOMIC DNA]</scope>
    <source>
        <strain evidence="2">Houghton</strain>
    </source>
</reference>